<dbReference type="SMART" id="SM00248">
    <property type="entry name" value="ANK"/>
    <property type="match status" value="4"/>
</dbReference>
<dbReference type="SUPFAM" id="SSF48403">
    <property type="entry name" value="Ankyrin repeat"/>
    <property type="match status" value="1"/>
</dbReference>
<dbReference type="AlphaFoldDB" id="A0A182SA09"/>
<evidence type="ECO:0000313" key="5">
    <source>
        <dbReference type="Proteomes" id="UP000075901"/>
    </source>
</evidence>
<keyword evidence="5" id="KW-1185">Reference proteome</keyword>
<dbReference type="PROSITE" id="PS50297">
    <property type="entry name" value="ANK_REP_REGION"/>
    <property type="match status" value="1"/>
</dbReference>
<keyword evidence="1" id="KW-0677">Repeat</keyword>
<dbReference type="PANTHER" id="PTHR24198">
    <property type="entry name" value="ANKYRIN REPEAT AND PROTEIN KINASE DOMAIN-CONTAINING PROTEIN"/>
    <property type="match status" value="1"/>
</dbReference>
<dbReference type="Gene3D" id="1.25.40.20">
    <property type="entry name" value="Ankyrin repeat-containing domain"/>
    <property type="match status" value="1"/>
</dbReference>
<reference evidence="5" key="1">
    <citation type="submission" date="2013-09" db="EMBL/GenBank/DDBJ databases">
        <title>The Genome Sequence of Anopheles maculatus species B.</title>
        <authorList>
            <consortium name="The Broad Institute Genomics Platform"/>
            <person name="Neafsey D.E."/>
            <person name="Besansky N."/>
            <person name="Howell P."/>
            <person name="Walton C."/>
            <person name="Young S.K."/>
            <person name="Zeng Q."/>
            <person name="Gargeya S."/>
            <person name="Fitzgerald M."/>
            <person name="Haas B."/>
            <person name="Abouelleil A."/>
            <person name="Allen A.W."/>
            <person name="Alvarado L."/>
            <person name="Arachchi H.M."/>
            <person name="Berlin A.M."/>
            <person name="Chapman S.B."/>
            <person name="Gainer-Dewar J."/>
            <person name="Goldberg J."/>
            <person name="Griggs A."/>
            <person name="Gujja S."/>
            <person name="Hansen M."/>
            <person name="Howarth C."/>
            <person name="Imamovic A."/>
            <person name="Ireland A."/>
            <person name="Larimer J."/>
            <person name="McCowan C."/>
            <person name="Murphy C."/>
            <person name="Pearson M."/>
            <person name="Poon T.W."/>
            <person name="Priest M."/>
            <person name="Roberts A."/>
            <person name="Saif S."/>
            <person name="Shea T."/>
            <person name="Sisk P."/>
            <person name="Sykes S."/>
            <person name="Wortman J."/>
            <person name="Nusbaum C."/>
            <person name="Birren B."/>
        </authorList>
    </citation>
    <scope>NUCLEOTIDE SEQUENCE [LARGE SCALE GENOMIC DNA]</scope>
    <source>
        <strain evidence="5">maculatus3</strain>
    </source>
</reference>
<dbReference type="EnsemblMetazoa" id="AMAM002650-RA">
    <property type="protein sequence ID" value="AMAM002650-PA"/>
    <property type="gene ID" value="AMAM002650"/>
</dbReference>
<feature type="repeat" description="ANK" evidence="3">
    <location>
        <begin position="310"/>
        <end position="343"/>
    </location>
</feature>
<dbReference type="PROSITE" id="PS50088">
    <property type="entry name" value="ANK_REPEAT"/>
    <property type="match status" value="1"/>
</dbReference>
<protein>
    <submittedName>
        <fullName evidence="4">ANK_REP_REGION domain-containing protein</fullName>
    </submittedName>
</protein>
<evidence type="ECO:0000256" key="3">
    <source>
        <dbReference type="PROSITE-ProRule" id="PRU00023"/>
    </source>
</evidence>
<accession>A0A182SA09</accession>
<evidence type="ECO:0000313" key="4">
    <source>
        <dbReference type="EnsemblMetazoa" id="AMAM002650-PA"/>
    </source>
</evidence>
<evidence type="ECO:0000256" key="2">
    <source>
        <dbReference type="ARBA" id="ARBA00023043"/>
    </source>
</evidence>
<dbReference type="Proteomes" id="UP000075901">
    <property type="component" value="Unassembled WGS sequence"/>
</dbReference>
<dbReference type="VEuPathDB" id="VectorBase:AMAM002650"/>
<organism evidence="4 5">
    <name type="scientific">Anopheles maculatus</name>
    <dbReference type="NCBI Taxonomy" id="74869"/>
    <lineage>
        <taxon>Eukaryota</taxon>
        <taxon>Metazoa</taxon>
        <taxon>Ecdysozoa</taxon>
        <taxon>Arthropoda</taxon>
        <taxon>Hexapoda</taxon>
        <taxon>Insecta</taxon>
        <taxon>Pterygota</taxon>
        <taxon>Neoptera</taxon>
        <taxon>Endopterygota</taxon>
        <taxon>Diptera</taxon>
        <taxon>Nematocera</taxon>
        <taxon>Culicoidea</taxon>
        <taxon>Culicidae</taxon>
        <taxon>Anophelinae</taxon>
        <taxon>Anopheles</taxon>
        <taxon>Anopheles maculatus group</taxon>
    </lineage>
</organism>
<dbReference type="Pfam" id="PF12796">
    <property type="entry name" value="Ank_2"/>
    <property type="match status" value="1"/>
</dbReference>
<keyword evidence="2 3" id="KW-0040">ANK repeat</keyword>
<evidence type="ECO:0000256" key="1">
    <source>
        <dbReference type="ARBA" id="ARBA00022737"/>
    </source>
</evidence>
<dbReference type="InterPro" id="IPR036770">
    <property type="entry name" value="Ankyrin_rpt-contain_sf"/>
</dbReference>
<name>A0A182SA09_9DIPT</name>
<sequence length="448" mass="51471">MLHESKSVALSKIFAYVSPDCSSQNVWAFIRSEPMKKLCEKYIIQCQMDVRTPLNDTTTLAALIGRGIALQYCFEQIEQNLELLQLQESYNHLNVLHILIRHKQLTFVEALYRKHGSFVREMFEVEENDSAYELLRQLTYNKEEQGVAFVLEHHRAVYTKDMAKLRQFTVMQHGCGYSTHGKVLEIIVEAVPELREDIDTIKQNNASQELNFYEDLRQLRERFTKTVTRLEANGKRLGDYLDHTQRTFLHAAVSWCDKGLVEKLLARNMDVMRLDANGCLPIHLVHRYESIFQLLLNKNEAAQLAYVKESGHNLLHISCRNGLHGTVLKQLVDHGMDVNGPTPDGVLPLALASCCATVTFLLDNGARLDLLNGGMLASNLSYMNYCAAIELIPRLMHLSWFRDCAHIYLTWMIGTKGRDFFSCSNQSFLESHPDIRRLLFDSLYQHSK</sequence>
<reference evidence="4" key="2">
    <citation type="submission" date="2020-05" db="UniProtKB">
        <authorList>
            <consortium name="EnsemblMetazoa"/>
        </authorList>
    </citation>
    <scope>IDENTIFICATION</scope>
    <source>
        <strain evidence="4">maculatus3</strain>
    </source>
</reference>
<dbReference type="PANTHER" id="PTHR24198:SF165">
    <property type="entry name" value="ANKYRIN REPEAT-CONTAINING PROTEIN-RELATED"/>
    <property type="match status" value="1"/>
</dbReference>
<proteinExistence type="predicted"/>
<dbReference type="InterPro" id="IPR002110">
    <property type="entry name" value="Ankyrin_rpt"/>
</dbReference>